<protein>
    <submittedName>
        <fullName evidence="1">Uncharacterized protein</fullName>
    </submittedName>
</protein>
<dbReference type="EMBL" id="RZIJ01000045">
    <property type="protein sequence ID" value="RUQ61415.1"/>
    <property type="molecule type" value="Genomic_DNA"/>
</dbReference>
<dbReference type="RefSeq" id="WP_127004822.1">
    <property type="nucleotide sequence ID" value="NZ_JBNPXW010000031.1"/>
</dbReference>
<evidence type="ECO:0000313" key="1">
    <source>
        <dbReference type="EMBL" id="RUQ61415.1"/>
    </source>
</evidence>
<dbReference type="Proteomes" id="UP000280346">
    <property type="component" value="Unassembled WGS sequence"/>
</dbReference>
<dbReference type="OrthoDB" id="9901744at2"/>
<accession>A0A3S0V318</accession>
<dbReference type="AlphaFoldDB" id="A0A3S0V318"/>
<evidence type="ECO:0000313" key="2">
    <source>
        <dbReference type="Proteomes" id="UP000280346"/>
    </source>
</evidence>
<organism evidence="1 2">
    <name type="scientific">Azospirillum doebereinerae</name>
    <dbReference type="NCBI Taxonomy" id="92933"/>
    <lineage>
        <taxon>Bacteria</taxon>
        <taxon>Pseudomonadati</taxon>
        <taxon>Pseudomonadota</taxon>
        <taxon>Alphaproteobacteria</taxon>
        <taxon>Rhodospirillales</taxon>
        <taxon>Azospirillaceae</taxon>
        <taxon>Azospirillum</taxon>
    </lineage>
</organism>
<comment type="caution">
    <text evidence="1">The sequence shown here is derived from an EMBL/GenBank/DDBJ whole genome shotgun (WGS) entry which is preliminary data.</text>
</comment>
<sequence length="100" mass="11635">MEHETKIKLSIGLKDKQLREMFLEKIRQLEAGEAVTECDTIFNFQSWEHFISELMKEDPEMVADVMSVPETDRFVLFDTLAGQSALQRILDRHPTESCCE</sequence>
<name>A0A3S0V318_9PROT</name>
<reference evidence="1 2" key="1">
    <citation type="submission" date="2018-12" db="EMBL/GenBank/DDBJ databases">
        <authorList>
            <person name="Yang Y."/>
        </authorList>
    </citation>
    <scope>NUCLEOTIDE SEQUENCE [LARGE SCALE GENOMIC DNA]</scope>
    <source>
        <strain evidence="1 2">GSF71</strain>
    </source>
</reference>
<keyword evidence="2" id="KW-1185">Reference proteome</keyword>
<gene>
    <name evidence="1" type="ORF">EJ913_29790</name>
</gene>
<proteinExistence type="predicted"/>